<evidence type="ECO:0000256" key="7">
    <source>
        <dbReference type="SAM" id="MobiDB-lite"/>
    </source>
</evidence>
<sequence>MSKKIGVQGDFQIDNKFQIKKKIGSGSFGEIFLGCNLQTNEEVAIKIENVNSRHPQLLYESKIIRILQGGPGLPRVHWYGIEDGFNVMVMDLLGPSLEDLFNCCNRKLTLKTVLMVAEQLICRVEYVHSKNFLHRDIKPENFLIGTGKRSTLIHIIDFGLGKKYRDPKTHKHIPYIEGKSLTGTARYTSINTHMGIEQSRRDDMEGIGYVLAYFLRGSLPWQGIAANSKQEKYRRIMERKMNTPVETLCRSFPPEFVAYINYCRGLKFEDRPDYGYLRRIFKDLFIRESYEYDYLFDWTLVNFNGMRKRKKVEEETKEPAKRDTSPTREPGKDEEERNIKNVPVKTEKKKKSKCIVF</sequence>
<dbReference type="Gene3D" id="1.10.510.10">
    <property type="entry name" value="Transferase(Phosphotransferase) domain 1"/>
    <property type="match status" value="1"/>
</dbReference>
<dbReference type="PROSITE" id="PS00108">
    <property type="entry name" value="PROTEIN_KINASE_ST"/>
    <property type="match status" value="1"/>
</dbReference>
<dbReference type="InterPro" id="IPR017441">
    <property type="entry name" value="Protein_kinase_ATP_BS"/>
</dbReference>
<evidence type="ECO:0000256" key="5">
    <source>
        <dbReference type="PROSITE-ProRule" id="PRU10141"/>
    </source>
</evidence>
<dbReference type="PROSITE" id="PS50011">
    <property type="entry name" value="PROTEIN_KINASE_DOM"/>
    <property type="match status" value="1"/>
</dbReference>
<dbReference type="PROSITE" id="PS00107">
    <property type="entry name" value="PROTEIN_KINASE_ATP"/>
    <property type="match status" value="1"/>
</dbReference>
<gene>
    <name evidence="9" type="ORF">BSTOLATCC_MIC3767</name>
</gene>
<dbReference type="GO" id="GO:0004674">
    <property type="term" value="F:protein serine/threonine kinase activity"/>
    <property type="evidence" value="ECO:0007669"/>
    <property type="project" value="UniProtKB-KW"/>
</dbReference>
<feature type="compositionally biased region" description="Basic residues" evidence="7">
    <location>
        <begin position="347"/>
        <end position="357"/>
    </location>
</feature>
<dbReference type="Pfam" id="PF00069">
    <property type="entry name" value="Pkinase"/>
    <property type="match status" value="1"/>
</dbReference>
<dbReference type="SMART" id="SM00220">
    <property type="entry name" value="S_TKc"/>
    <property type="match status" value="1"/>
</dbReference>
<dbReference type="SUPFAM" id="SSF56112">
    <property type="entry name" value="Protein kinase-like (PK-like)"/>
    <property type="match status" value="1"/>
</dbReference>
<keyword evidence="6" id="KW-0808">Transferase</keyword>
<feature type="compositionally biased region" description="Basic and acidic residues" evidence="7">
    <location>
        <begin position="311"/>
        <end position="339"/>
    </location>
</feature>
<dbReference type="FunFam" id="1.10.510.10:FF:000596">
    <property type="entry name" value="CK1 family protein kinase"/>
    <property type="match status" value="1"/>
</dbReference>
<dbReference type="EC" id="2.7.11.1" evidence="1"/>
<evidence type="ECO:0000256" key="2">
    <source>
        <dbReference type="ARBA" id="ARBA00022741"/>
    </source>
</evidence>
<comment type="caution">
    <text evidence="9">The sequence shown here is derived from an EMBL/GenBank/DDBJ whole genome shotgun (WGS) entry which is preliminary data.</text>
</comment>
<dbReference type="AlphaFoldDB" id="A0AAU9I870"/>
<dbReference type="InterPro" id="IPR011009">
    <property type="entry name" value="Kinase-like_dom_sf"/>
</dbReference>
<feature type="binding site" evidence="5">
    <location>
        <position position="46"/>
    </location>
    <ligand>
        <name>ATP</name>
        <dbReference type="ChEBI" id="CHEBI:30616"/>
    </ligand>
</feature>
<dbReference type="InterPro" id="IPR008271">
    <property type="entry name" value="Ser/Thr_kinase_AS"/>
</dbReference>
<keyword evidence="3 5" id="KW-0067">ATP-binding</keyword>
<evidence type="ECO:0000313" key="10">
    <source>
        <dbReference type="Proteomes" id="UP001162131"/>
    </source>
</evidence>
<accession>A0AAU9I870</accession>
<name>A0AAU9I870_9CILI</name>
<keyword evidence="2 5" id="KW-0547">Nucleotide-binding</keyword>
<evidence type="ECO:0000256" key="1">
    <source>
        <dbReference type="ARBA" id="ARBA00012513"/>
    </source>
</evidence>
<evidence type="ECO:0000313" key="9">
    <source>
        <dbReference type="EMBL" id="CAG9311478.1"/>
    </source>
</evidence>
<feature type="region of interest" description="Disordered" evidence="7">
    <location>
        <begin position="310"/>
        <end position="357"/>
    </location>
</feature>
<dbReference type="Proteomes" id="UP001162131">
    <property type="component" value="Unassembled WGS sequence"/>
</dbReference>
<evidence type="ECO:0000256" key="3">
    <source>
        <dbReference type="ARBA" id="ARBA00022840"/>
    </source>
</evidence>
<evidence type="ECO:0000256" key="4">
    <source>
        <dbReference type="ARBA" id="ARBA00023860"/>
    </source>
</evidence>
<comment type="similarity">
    <text evidence="6">Belongs to the protein kinase superfamily.</text>
</comment>
<evidence type="ECO:0000259" key="8">
    <source>
        <dbReference type="PROSITE" id="PS50011"/>
    </source>
</evidence>
<feature type="domain" description="Protein kinase" evidence="8">
    <location>
        <begin position="17"/>
        <end position="286"/>
    </location>
</feature>
<proteinExistence type="inferred from homology"/>
<evidence type="ECO:0000256" key="6">
    <source>
        <dbReference type="RuleBase" id="RU000304"/>
    </source>
</evidence>
<keyword evidence="10" id="KW-1185">Reference proteome</keyword>
<keyword evidence="6" id="KW-0418">Kinase</keyword>
<dbReference type="EMBL" id="CAJZBQ010000004">
    <property type="protein sequence ID" value="CAG9311478.1"/>
    <property type="molecule type" value="Genomic_DNA"/>
</dbReference>
<dbReference type="GO" id="GO:0005524">
    <property type="term" value="F:ATP binding"/>
    <property type="evidence" value="ECO:0007669"/>
    <property type="project" value="UniProtKB-UniRule"/>
</dbReference>
<dbReference type="PANTHER" id="PTHR11909">
    <property type="entry name" value="CASEIN KINASE-RELATED"/>
    <property type="match status" value="1"/>
</dbReference>
<keyword evidence="6" id="KW-0723">Serine/threonine-protein kinase</keyword>
<organism evidence="9 10">
    <name type="scientific">Blepharisma stoltei</name>
    <dbReference type="NCBI Taxonomy" id="1481888"/>
    <lineage>
        <taxon>Eukaryota</taxon>
        <taxon>Sar</taxon>
        <taxon>Alveolata</taxon>
        <taxon>Ciliophora</taxon>
        <taxon>Postciliodesmatophora</taxon>
        <taxon>Heterotrichea</taxon>
        <taxon>Heterotrichida</taxon>
        <taxon>Blepharismidae</taxon>
        <taxon>Blepharisma</taxon>
    </lineage>
</organism>
<dbReference type="InterPro" id="IPR050235">
    <property type="entry name" value="CK1_Ser-Thr_kinase"/>
</dbReference>
<protein>
    <recommendedName>
        <fullName evidence="4">Casein kinase I</fullName>
        <ecNumber evidence="1">2.7.11.1</ecNumber>
    </recommendedName>
</protein>
<dbReference type="InterPro" id="IPR000719">
    <property type="entry name" value="Prot_kinase_dom"/>
</dbReference>
<reference evidence="9" key="1">
    <citation type="submission" date="2021-09" db="EMBL/GenBank/DDBJ databases">
        <authorList>
            <consortium name="AG Swart"/>
            <person name="Singh M."/>
            <person name="Singh A."/>
            <person name="Seah K."/>
            <person name="Emmerich C."/>
        </authorList>
    </citation>
    <scope>NUCLEOTIDE SEQUENCE</scope>
    <source>
        <strain evidence="9">ATCC30299</strain>
    </source>
</reference>